<dbReference type="PANTHER" id="PTHR33751">
    <property type="entry name" value="CBB3-TYPE CYTOCHROME C OXIDASE SUBUNIT FIXP"/>
    <property type="match status" value="1"/>
</dbReference>
<sequence>MKQLKFPILLFFCAFFAFSCAPKPTLDVPEPFKNGQQVFHRVCSNCHGSDAMGKHTQAPRLIDEEYLTGNFSDADIRGAVLNGIGKMLPQKNYVTSEEIAEIIKYLRYSQKAAGLKPEEEDENEEEEDEAKPSPERN</sequence>
<evidence type="ECO:0000256" key="4">
    <source>
        <dbReference type="SAM" id="MobiDB-lite"/>
    </source>
</evidence>
<dbReference type="Gene3D" id="1.10.760.10">
    <property type="entry name" value="Cytochrome c-like domain"/>
    <property type="match status" value="1"/>
</dbReference>
<dbReference type="InterPro" id="IPR050597">
    <property type="entry name" value="Cytochrome_c_Oxidase_Subunit"/>
</dbReference>
<protein>
    <recommendedName>
        <fullName evidence="5">Cytochrome c domain-containing protein</fullName>
    </recommendedName>
</protein>
<keyword evidence="1" id="KW-0349">Heme</keyword>
<keyword evidence="2" id="KW-0479">Metal-binding</keyword>
<dbReference type="Pfam" id="PF13442">
    <property type="entry name" value="Cytochrome_CBB3"/>
    <property type="match status" value="1"/>
</dbReference>
<evidence type="ECO:0000256" key="1">
    <source>
        <dbReference type="ARBA" id="ARBA00022617"/>
    </source>
</evidence>
<name>A0A382MCJ0_9ZZZZ</name>
<organism evidence="6">
    <name type="scientific">marine metagenome</name>
    <dbReference type="NCBI Taxonomy" id="408172"/>
    <lineage>
        <taxon>unclassified sequences</taxon>
        <taxon>metagenomes</taxon>
        <taxon>ecological metagenomes</taxon>
    </lineage>
</organism>
<dbReference type="EMBL" id="UINC01092318">
    <property type="protein sequence ID" value="SVC45795.1"/>
    <property type="molecule type" value="Genomic_DNA"/>
</dbReference>
<dbReference type="GO" id="GO:0046872">
    <property type="term" value="F:metal ion binding"/>
    <property type="evidence" value="ECO:0007669"/>
    <property type="project" value="UniProtKB-KW"/>
</dbReference>
<dbReference type="InterPro" id="IPR009056">
    <property type="entry name" value="Cyt_c-like_dom"/>
</dbReference>
<dbReference type="PROSITE" id="PS51007">
    <property type="entry name" value="CYTC"/>
    <property type="match status" value="1"/>
</dbReference>
<feature type="compositionally biased region" description="Acidic residues" evidence="4">
    <location>
        <begin position="118"/>
        <end position="129"/>
    </location>
</feature>
<proteinExistence type="predicted"/>
<dbReference type="PROSITE" id="PS51257">
    <property type="entry name" value="PROKAR_LIPOPROTEIN"/>
    <property type="match status" value="1"/>
</dbReference>
<keyword evidence="3" id="KW-0408">Iron</keyword>
<evidence type="ECO:0000313" key="6">
    <source>
        <dbReference type="EMBL" id="SVC45795.1"/>
    </source>
</evidence>
<dbReference type="GO" id="GO:0020037">
    <property type="term" value="F:heme binding"/>
    <property type="evidence" value="ECO:0007669"/>
    <property type="project" value="InterPro"/>
</dbReference>
<dbReference type="GO" id="GO:0009055">
    <property type="term" value="F:electron transfer activity"/>
    <property type="evidence" value="ECO:0007669"/>
    <property type="project" value="InterPro"/>
</dbReference>
<accession>A0A382MCJ0</accession>
<dbReference type="SUPFAM" id="SSF46626">
    <property type="entry name" value="Cytochrome c"/>
    <property type="match status" value="1"/>
</dbReference>
<evidence type="ECO:0000256" key="2">
    <source>
        <dbReference type="ARBA" id="ARBA00022723"/>
    </source>
</evidence>
<gene>
    <name evidence="6" type="ORF">METZ01_LOCUS298649</name>
</gene>
<feature type="region of interest" description="Disordered" evidence="4">
    <location>
        <begin position="113"/>
        <end position="137"/>
    </location>
</feature>
<evidence type="ECO:0000259" key="5">
    <source>
        <dbReference type="PROSITE" id="PS51007"/>
    </source>
</evidence>
<dbReference type="InterPro" id="IPR036909">
    <property type="entry name" value="Cyt_c-like_dom_sf"/>
</dbReference>
<dbReference type="PANTHER" id="PTHR33751:SF1">
    <property type="entry name" value="CBB3-TYPE CYTOCHROME C OXIDASE SUBUNIT FIXP"/>
    <property type="match status" value="1"/>
</dbReference>
<evidence type="ECO:0000256" key="3">
    <source>
        <dbReference type="ARBA" id="ARBA00023004"/>
    </source>
</evidence>
<feature type="domain" description="Cytochrome c" evidence="5">
    <location>
        <begin position="30"/>
        <end position="110"/>
    </location>
</feature>
<reference evidence="6" key="1">
    <citation type="submission" date="2018-05" db="EMBL/GenBank/DDBJ databases">
        <authorList>
            <person name="Lanie J.A."/>
            <person name="Ng W.-L."/>
            <person name="Kazmierczak K.M."/>
            <person name="Andrzejewski T.M."/>
            <person name="Davidsen T.M."/>
            <person name="Wayne K.J."/>
            <person name="Tettelin H."/>
            <person name="Glass J.I."/>
            <person name="Rusch D."/>
            <person name="Podicherti R."/>
            <person name="Tsui H.-C.T."/>
            <person name="Winkler M.E."/>
        </authorList>
    </citation>
    <scope>NUCLEOTIDE SEQUENCE</scope>
</reference>
<dbReference type="AlphaFoldDB" id="A0A382MCJ0"/>